<evidence type="ECO:0000313" key="3">
    <source>
        <dbReference type="EMBL" id="KAF2636928.1"/>
    </source>
</evidence>
<evidence type="ECO:0000313" key="4">
    <source>
        <dbReference type="Proteomes" id="UP000799753"/>
    </source>
</evidence>
<feature type="compositionally biased region" description="Basic and acidic residues" evidence="1">
    <location>
        <begin position="567"/>
        <end position="579"/>
    </location>
</feature>
<feature type="region of interest" description="Disordered" evidence="1">
    <location>
        <begin position="40"/>
        <end position="77"/>
    </location>
</feature>
<sequence length="604" mass="66334">MFGTFLFVIFILTLSFLECQRRNGADTPLARTLTLSTRLQRRPRIRKRDSHVERNTSSDDSQEDSSAPQRSGSGVSVKRVNFADDADESSTQHLCSLLDSEISEYRKLDSKGSKTRDKKPILDLSFKSSPSEGSDDVAGLKKPPTRGRRLGEKMMQINKIPHPSIPASPVLAEEKQAATAHDHGKESPQIKFDERGKNTRLGMPSSSTAGVPRSSTSASYYSQAPSQESNQPFNFGQPSSSYQSPWSTSFAVRNVNALRSNSDVGTAGWDFNMPGAYSPYSNIKRGGSGKNGKRDRKKGPTNTMRRAVARLSHRITKLNDTESESSYEEMEVEPTLPPPPTTSQQQPQFQYNHQPQFQYELPPFKFNPPLHPPPLHQQPTLPNISQMAPLFTFGNTQADNPFTPAIPPHHQPPTFPFKPDMQPTFTHTDRVPTPTSYPRTVYKSSLRRRLGNRVFGSQKSGPRFPAPPTTLFHSDAAGGFGSPGHGENTFMEGMESVTDADNASTSMDLDSHSGINPQFSFSRGSVASQMNGDGDGDVDMGGTVVHQVSFRKRSFWKGVLGRKRKGEKQGDGEGRKDGHVQMGVGQGVCYGDGDGGGAKRVKRG</sequence>
<reference evidence="3" key="1">
    <citation type="journal article" date="2020" name="Stud. Mycol.">
        <title>101 Dothideomycetes genomes: a test case for predicting lifestyles and emergence of pathogens.</title>
        <authorList>
            <person name="Haridas S."/>
            <person name="Albert R."/>
            <person name="Binder M."/>
            <person name="Bloem J."/>
            <person name="Labutti K."/>
            <person name="Salamov A."/>
            <person name="Andreopoulos B."/>
            <person name="Baker S."/>
            <person name="Barry K."/>
            <person name="Bills G."/>
            <person name="Bluhm B."/>
            <person name="Cannon C."/>
            <person name="Castanera R."/>
            <person name="Culley D."/>
            <person name="Daum C."/>
            <person name="Ezra D."/>
            <person name="Gonzalez J."/>
            <person name="Henrissat B."/>
            <person name="Kuo A."/>
            <person name="Liang C."/>
            <person name="Lipzen A."/>
            <person name="Lutzoni F."/>
            <person name="Magnuson J."/>
            <person name="Mondo S."/>
            <person name="Nolan M."/>
            <person name="Ohm R."/>
            <person name="Pangilinan J."/>
            <person name="Park H.-J."/>
            <person name="Ramirez L."/>
            <person name="Alfaro M."/>
            <person name="Sun H."/>
            <person name="Tritt A."/>
            <person name="Yoshinaga Y."/>
            <person name="Zwiers L.-H."/>
            <person name="Turgeon B."/>
            <person name="Goodwin S."/>
            <person name="Spatafora J."/>
            <person name="Crous P."/>
            <person name="Grigoriev I."/>
        </authorList>
    </citation>
    <scope>NUCLEOTIDE SEQUENCE</scope>
    <source>
        <strain evidence="3">CBS 473.64</strain>
    </source>
</reference>
<accession>A0A6A6RRR5</accession>
<organism evidence="3 4">
    <name type="scientific">Massarina eburnea CBS 473.64</name>
    <dbReference type="NCBI Taxonomy" id="1395130"/>
    <lineage>
        <taxon>Eukaryota</taxon>
        <taxon>Fungi</taxon>
        <taxon>Dikarya</taxon>
        <taxon>Ascomycota</taxon>
        <taxon>Pezizomycotina</taxon>
        <taxon>Dothideomycetes</taxon>
        <taxon>Pleosporomycetidae</taxon>
        <taxon>Pleosporales</taxon>
        <taxon>Massarineae</taxon>
        <taxon>Massarinaceae</taxon>
        <taxon>Massarina</taxon>
    </lineage>
</organism>
<evidence type="ECO:0000256" key="1">
    <source>
        <dbReference type="SAM" id="MobiDB-lite"/>
    </source>
</evidence>
<keyword evidence="2" id="KW-0732">Signal</keyword>
<feature type="region of interest" description="Disordered" evidence="1">
    <location>
        <begin position="173"/>
        <end position="245"/>
    </location>
</feature>
<feature type="chain" id="PRO_5025500646" evidence="2">
    <location>
        <begin position="20"/>
        <end position="604"/>
    </location>
</feature>
<feature type="compositionally biased region" description="Gly residues" evidence="1">
    <location>
        <begin position="584"/>
        <end position="598"/>
    </location>
</feature>
<evidence type="ECO:0000256" key="2">
    <source>
        <dbReference type="SAM" id="SignalP"/>
    </source>
</evidence>
<feature type="compositionally biased region" description="Acidic residues" evidence="1">
    <location>
        <begin position="321"/>
        <end position="332"/>
    </location>
</feature>
<feature type="region of interest" description="Disordered" evidence="1">
    <location>
        <begin position="107"/>
        <end position="151"/>
    </location>
</feature>
<feature type="compositionally biased region" description="Polar residues" evidence="1">
    <location>
        <begin position="64"/>
        <end position="74"/>
    </location>
</feature>
<proteinExistence type="predicted"/>
<name>A0A6A6RRR5_9PLEO</name>
<feature type="region of interest" description="Disordered" evidence="1">
    <location>
        <begin position="280"/>
        <end position="303"/>
    </location>
</feature>
<protein>
    <submittedName>
        <fullName evidence="3">Uncharacterized protein</fullName>
    </submittedName>
</protein>
<gene>
    <name evidence="3" type="ORF">P280DRAFT_510217</name>
</gene>
<feature type="region of interest" description="Disordered" evidence="1">
    <location>
        <begin position="316"/>
        <end position="350"/>
    </location>
</feature>
<dbReference type="EMBL" id="MU006796">
    <property type="protein sequence ID" value="KAF2636928.1"/>
    <property type="molecule type" value="Genomic_DNA"/>
</dbReference>
<feature type="compositionally biased region" description="Polar residues" evidence="1">
    <location>
        <begin position="204"/>
        <end position="236"/>
    </location>
</feature>
<feature type="compositionally biased region" description="Basic and acidic residues" evidence="1">
    <location>
        <begin position="107"/>
        <end position="121"/>
    </location>
</feature>
<dbReference type="Proteomes" id="UP000799753">
    <property type="component" value="Unassembled WGS sequence"/>
</dbReference>
<feature type="region of interest" description="Disordered" evidence="1">
    <location>
        <begin position="561"/>
        <end position="604"/>
    </location>
</feature>
<keyword evidence="4" id="KW-1185">Reference proteome</keyword>
<dbReference type="AlphaFoldDB" id="A0A6A6RRR5"/>
<feature type="compositionally biased region" description="Basic residues" evidence="1">
    <location>
        <begin position="40"/>
        <end position="49"/>
    </location>
</feature>
<feature type="compositionally biased region" description="Basic and acidic residues" evidence="1">
    <location>
        <begin position="173"/>
        <end position="197"/>
    </location>
</feature>
<feature type="signal peptide" evidence="2">
    <location>
        <begin position="1"/>
        <end position="19"/>
    </location>
</feature>